<dbReference type="RefSeq" id="WP_113824298.1">
    <property type="nucleotide sequence ID" value="NZ_QOCE01000038.1"/>
</dbReference>
<dbReference type="InterPro" id="IPR024930">
    <property type="entry name" value="Skp_dom_sf"/>
</dbReference>
<dbReference type="SUPFAM" id="SSF111384">
    <property type="entry name" value="OmpH-like"/>
    <property type="match status" value="1"/>
</dbReference>
<dbReference type="InterPro" id="IPR005632">
    <property type="entry name" value="Chaperone_Skp"/>
</dbReference>
<evidence type="ECO:0000256" key="1">
    <source>
        <dbReference type="SAM" id="SignalP"/>
    </source>
</evidence>
<keyword evidence="1" id="KW-0732">Signal</keyword>
<dbReference type="EMBL" id="QOCE01000038">
    <property type="protein sequence ID" value="RBW52583.1"/>
    <property type="molecule type" value="Genomic_DNA"/>
</dbReference>
<dbReference type="Proteomes" id="UP000252706">
    <property type="component" value="Unassembled WGS sequence"/>
</dbReference>
<evidence type="ECO:0000313" key="2">
    <source>
        <dbReference type="EMBL" id="RBW52583.1"/>
    </source>
</evidence>
<gene>
    <name evidence="2" type="ORF">DS909_15090</name>
</gene>
<name>A0A366WTC3_9RHOB</name>
<proteinExistence type="predicted"/>
<dbReference type="GO" id="GO:0051082">
    <property type="term" value="F:unfolded protein binding"/>
    <property type="evidence" value="ECO:0007669"/>
    <property type="project" value="InterPro"/>
</dbReference>
<dbReference type="AlphaFoldDB" id="A0A366WTC3"/>
<evidence type="ECO:0000313" key="3">
    <source>
        <dbReference type="Proteomes" id="UP000252706"/>
    </source>
</evidence>
<dbReference type="OrthoDB" id="7868372at2"/>
<comment type="caution">
    <text evidence="2">The sequence shown here is derived from an EMBL/GenBank/DDBJ whole genome shotgun (WGS) entry which is preliminary data.</text>
</comment>
<dbReference type="Pfam" id="PF03938">
    <property type="entry name" value="OmpH"/>
    <property type="match status" value="1"/>
</dbReference>
<organism evidence="2 3">
    <name type="scientific">Phaeobacter gallaeciensis</name>
    <dbReference type="NCBI Taxonomy" id="60890"/>
    <lineage>
        <taxon>Bacteria</taxon>
        <taxon>Pseudomonadati</taxon>
        <taxon>Pseudomonadota</taxon>
        <taxon>Alphaproteobacteria</taxon>
        <taxon>Rhodobacterales</taxon>
        <taxon>Roseobacteraceae</taxon>
        <taxon>Phaeobacter</taxon>
    </lineage>
</organism>
<dbReference type="SMART" id="SM00935">
    <property type="entry name" value="OmpH"/>
    <property type="match status" value="1"/>
</dbReference>
<feature type="signal peptide" evidence="1">
    <location>
        <begin position="1"/>
        <end position="32"/>
    </location>
</feature>
<protein>
    <submittedName>
        <fullName evidence="2">OmpH family outer membrane protein</fullName>
    </submittedName>
</protein>
<dbReference type="Gene3D" id="3.30.910.20">
    <property type="entry name" value="Skp domain"/>
    <property type="match status" value="1"/>
</dbReference>
<reference evidence="2 3" key="1">
    <citation type="submission" date="2018-07" db="EMBL/GenBank/DDBJ databases">
        <title>Modular assembly of carbohydrate-degrading microbial communities in the ocean.</title>
        <authorList>
            <person name="Enke T.N."/>
            <person name="Datta M.S."/>
            <person name="Schwartzman J.A."/>
            <person name="Cermak N."/>
            <person name="Schmitz D.A."/>
            <person name="Barrere J."/>
            <person name="Cordero O.X."/>
        </authorList>
    </citation>
    <scope>NUCLEOTIDE SEQUENCE [LARGE SCALE GENOMIC DNA]</scope>
    <source>
        <strain evidence="2 3">C3M10</strain>
    </source>
</reference>
<feature type="chain" id="PRO_5017033133" evidence="1">
    <location>
        <begin position="33"/>
        <end position="197"/>
    </location>
</feature>
<sequence>MEFKLLKKHFWTQGLFLALCLLLCLPSQGLQAQELGVPQSQILTLSWETMYGRSAYGRRIANEIEAESAVLAAENERIIAELSQEEQNLTERRSEMEPEAFRVLVDAFDRKVQSHRNGQRAKLEDLDRKQQQAGSVFLQLAQPVLEALMQEAGAVAVLERSNVFLRSKDSDITDIAISRIDATIGDGSNIRLPAPEQ</sequence>
<accession>A0A366WTC3</accession>